<proteinExistence type="predicted"/>
<dbReference type="Proteomes" id="UP000063434">
    <property type="component" value="Unassembled WGS sequence"/>
</dbReference>
<feature type="region of interest" description="Disordered" evidence="1">
    <location>
        <begin position="1"/>
        <end position="51"/>
    </location>
</feature>
<feature type="compositionally biased region" description="Polar residues" evidence="1">
    <location>
        <begin position="9"/>
        <end position="51"/>
    </location>
</feature>
<organism evidence="2 3">
    <name type="scientific">Pseudomonas fluorescens</name>
    <dbReference type="NCBI Taxonomy" id="294"/>
    <lineage>
        <taxon>Bacteria</taxon>
        <taxon>Pseudomonadati</taxon>
        <taxon>Pseudomonadota</taxon>
        <taxon>Gammaproteobacteria</taxon>
        <taxon>Pseudomonadales</taxon>
        <taxon>Pseudomonadaceae</taxon>
        <taxon>Pseudomonas</taxon>
    </lineage>
</organism>
<dbReference type="AlphaFoldDB" id="A0A120FXN3"/>
<evidence type="ECO:0000313" key="3">
    <source>
        <dbReference type="Proteomes" id="UP000063434"/>
    </source>
</evidence>
<reference evidence="2 3" key="1">
    <citation type="submission" date="2015-05" db="EMBL/GenBank/DDBJ databases">
        <title>A genomic and transcriptomic approach to investigate the blue pigment phenotype in Pseudomonas fluorescens.</title>
        <authorList>
            <person name="Andreani N.A."/>
            <person name="Cardazzo B."/>
        </authorList>
    </citation>
    <scope>NUCLEOTIDE SEQUENCE [LARGE SCALE GENOMIC DNA]</scope>
    <source>
        <strain evidence="2 3">Ps_40</strain>
    </source>
</reference>
<protein>
    <submittedName>
        <fullName evidence="2">Uncharacterized protein</fullName>
    </submittedName>
</protein>
<accession>A0A120FXN3</accession>
<dbReference type="EMBL" id="LCYC01000058">
    <property type="protein sequence ID" value="KWV71739.1"/>
    <property type="molecule type" value="Genomic_DNA"/>
</dbReference>
<evidence type="ECO:0000313" key="2">
    <source>
        <dbReference type="EMBL" id="KWV71739.1"/>
    </source>
</evidence>
<name>A0A120FXN3_PSEFL</name>
<evidence type="ECO:0000256" key="1">
    <source>
        <dbReference type="SAM" id="MobiDB-lite"/>
    </source>
</evidence>
<sequence length="51" mass="5542">MPTLCGRFNDQNASNKASQSGRRISMNCGSGETLSSRPMAKVSQTIQPLRE</sequence>
<gene>
    <name evidence="2" type="ORF">PFL603g_04280</name>
</gene>
<comment type="caution">
    <text evidence="2">The sequence shown here is derived from an EMBL/GenBank/DDBJ whole genome shotgun (WGS) entry which is preliminary data.</text>
</comment>